<dbReference type="InterPro" id="IPR025736">
    <property type="entry name" value="PucR_C-HTH_dom"/>
</dbReference>
<dbReference type="EMBL" id="LROR01000056">
    <property type="protein sequence ID" value="OBR92617.1"/>
    <property type="molecule type" value="Genomic_DNA"/>
</dbReference>
<evidence type="ECO:0000313" key="7">
    <source>
        <dbReference type="Proteomes" id="UP000077384"/>
    </source>
</evidence>
<organism evidence="5 7">
    <name type="scientific">Clostridium coskatii</name>
    <dbReference type="NCBI Taxonomy" id="1705578"/>
    <lineage>
        <taxon>Bacteria</taxon>
        <taxon>Bacillati</taxon>
        <taxon>Bacillota</taxon>
        <taxon>Clostridia</taxon>
        <taxon>Eubacteriales</taxon>
        <taxon>Clostridiaceae</taxon>
        <taxon>Clostridium</taxon>
    </lineage>
</organism>
<keyword evidence="8" id="KW-1185">Reference proteome</keyword>
<gene>
    <name evidence="5" type="primary">pucR_2</name>
    <name evidence="6" type="synonym">pucR_5</name>
    <name evidence="6" type="ORF">CLCOS_28540</name>
    <name evidence="5" type="ORF">WX73_01136</name>
</gene>
<accession>A0A166SDD1</accession>
<feature type="domain" description="PucR C-terminal helix-turn-helix" evidence="3">
    <location>
        <begin position="494"/>
        <end position="552"/>
    </location>
</feature>
<dbReference type="PANTHER" id="PTHR33744">
    <property type="entry name" value="CARBOHYDRATE DIACID REGULATOR"/>
    <property type="match status" value="1"/>
</dbReference>
<proteinExistence type="inferred from homology"/>
<dbReference type="Proteomes" id="UP000093694">
    <property type="component" value="Unassembled WGS sequence"/>
</dbReference>
<dbReference type="Gene3D" id="1.10.10.2840">
    <property type="entry name" value="PucR C-terminal helix-turn-helix domain"/>
    <property type="match status" value="1"/>
</dbReference>
<dbReference type="Proteomes" id="UP000077384">
    <property type="component" value="Unassembled WGS sequence"/>
</dbReference>
<comment type="similarity">
    <text evidence="1">Belongs to the CdaR family.</text>
</comment>
<sequence>MYRYVGISLEKLLEIDILKDARILAGAKGMTNRITKVNVMEVPDIIEWVGEGEFLITAAYPIKDNIKVLLELIPKLNEKGVSGLGIKLGRYINILPQDIIKIADDLGFPIIKIPFSVSHTDVISAVLTEVVNDQMNSFFKIDHFNKEVMNMMANGGSLKEITKKLYDNIGNSLAIYESMNDRYEIMCDQELDKKILDKLINENTNQKYIERGNNTDCTYKSCTDNIKGRNIKRVTIPIIIERVEYGCIFIWLDKKELTPVDNMLIDSYVHIIALDFVKKISLYKMEGHYKLEFFDDLLCDDVERQERAIERSKTFNFHKELKHTVIIIRVKGLYTETSLDKVNYSQGIIRNLLFITARVSKIYNEKIVCVEKSDRIIILFGSEKEKNIKLIKKDIIDFSEKLLKEALKKFKINQITIGVGRSYEDIVHLWESYEQAKLIVENLSKINTGNIINYDDLGIYRLLSFNGLRGELKNFCMDTVKPLVEYDKVNNSELVKTLEAYFECNGNMKKISQKMYMHYNTIIYRLQKIQDITGIDLDNCESRLNLEVGLKAMNLIKYRE</sequence>
<feature type="domain" description="Purine catabolism PurC-like" evidence="2">
    <location>
        <begin position="12"/>
        <end position="129"/>
    </location>
</feature>
<dbReference type="InterPro" id="IPR012914">
    <property type="entry name" value="PucR_dom"/>
</dbReference>
<dbReference type="InterPro" id="IPR041522">
    <property type="entry name" value="CdaR_GGDEF"/>
</dbReference>
<dbReference type="Pfam" id="PF17853">
    <property type="entry name" value="GGDEF_2"/>
    <property type="match status" value="1"/>
</dbReference>
<evidence type="ECO:0000259" key="2">
    <source>
        <dbReference type="Pfam" id="PF07905"/>
    </source>
</evidence>
<dbReference type="EMBL" id="LITQ01000022">
    <property type="protein sequence ID" value="OAA92023.1"/>
    <property type="molecule type" value="Genomic_DNA"/>
</dbReference>
<evidence type="ECO:0000313" key="8">
    <source>
        <dbReference type="Proteomes" id="UP000093694"/>
    </source>
</evidence>
<evidence type="ECO:0000259" key="4">
    <source>
        <dbReference type="Pfam" id="PF17853"/>
    </source>
</evidence>
<reference evidence="5 7" key="1">
    <citation type="journal article" date="2015" name="Biotechnol. Bioeng.">
        <title>Genome sequence and phenotypic characterization of Caulobacter segnis.</title>
        <authorList>
            <person name="Patel S."/>
            <person name="Fletcher B."/>
            <person name="Scott D.C."/>
            <person name="Ely B."/>
        </authorList>
    </citation>
    <scope>NUCLEOTIDE SEQUENCE [LARGE SCALE GENOMIC DNA]</scope>
    <source>
        <strain evidence="5 7">PS02</strain>
    </source>
</reference>
<dbReference type="AlphaFoldDB" id="A0A166SDD1"/>
<evidence type="ECO:0000259" key="3">
    <source>
        <dbReference type="Pfam" id="PF13556"/>
    </source>
</evidence>
<dbReference type="Pfam" id="PF07905">
    <property type="entry name" value="PucR"/>
    <property type="match status" value="1"/>
</dbReference>
<dbReference type="Pfam" id="PF13556">
    <property type="entry name" value="HTH_30"/>
    <property type="match status" value="1"/>
</dbReference>
<evidence type="ECO:0000313" key="5">
    <source>
        <dbReference type="EMBL" id="OAA92023.1"/>
    </source>
</evidence>
<dbReference type="InterPro" id="IPR051448">
    <property type="entry name" value="CdaR-like_regulators"/>
</dbReference>
<dbReference type="InterPro" id="IPR042070">
    <property type="entry name" value="PucR_C-HTH_sf"/>
</dbReference>
<feature type="domain" description="CdaR GGDEF-like" evidence="4">
    <location>
        <begin position="305"/>
        <end position="438"/>
    </location>
</feature>
<evidence type="ECO:0000256" key="1">
    <source>
        <dbReference type="ARBA" id="ARBA00006754"/>
    </source>
</evidence>
<reference evidence="6 8" key="2">
    <citation type="journal article" date="2016" name="Front. Microbiol.">
        <title>Industrial Acetogenic Biocatalysts: A Comparative Metabolic and Genomic Analysis.</title>
        <authorList>
            <person name="Bengelsdorf F."/>
            <person name="Poehlein A."/>
            <person name="Sonja S."/>
            <person name="Erz C."/>
            <person name="Hummel T."/>
            <person name="Hoffmeister S."/>
            <person name="Daniel R."/>
            <person name="Durre P."/>
        </authorList>
    </citation>
    <scope>NUCLEOTIDE SEQUENCE [LARGE SCALE GENOMIC DNA]</scope>
    <source>
        <strain evidence="6 8">PTA-10522</strain>
    </source>
</reference>
<protein>
    <submittedName>
        <fullName evidence="5">Purine catabolism regulatory protein</fullName>
    </submittedName>
</protein>
<evidence type="ECO:0000313" key="6">
    <source>
        <dbReference type="EMBL" id="OBR92617.1"/>
    </source>
</evidence>
<dbReference type="PATRIC" id="fig|1705578.3.peg.1531"/>
<dbReference type="RefSeq" id="WP_023161835.1">
    <property type="nucleotide sequence ID" value="NZ_LITQ01000022.1"/>
</dbReference>
<comment type="caution">
    <text evidence="5">The sequence shown here is derived from an EMBL/GenBank/DDBJ whole genome shotgun (WGS) entry which is preliminary data.</text>
</comment>
<dbReference type="PANTHER" id="PTHR33744:SF1">
    <property type="entry name" value="DNA-BINDING TRANSCRIPTIONAL ACTIVATOR ADER"/>
    <property type="match status" value="1"/>
</dbReference>
<name>A0A166SDD1_9CLOT</name>